<evidence type="ECO:0000313" key="3">
    <source>
        <dbReference type="Proteomes" id="UP000655443"/>
    </source>
</evidence>
<comment type="caution">
    <text evidence="2">The sequence shown here is derived from an EMBL/GenBank/DDBJ whole genome shotgun (WGS) entry which is preliminary data.</text>
</comment>
<reference evidence="2" key="1">
    <citation type="journal article" date="2014" name="Int. J. Syst. Evol. Microbiol.">
        <title>Complete genome sequence of Corynebacterium casei LMG S-19264T (=DSM 44701T), isolated from a smear-ripened cheese.</title>
        <authorList>
            <consortium name="US DOE Joint Genome Institute (JGI-PGF)"/>
            <person name="Walter F."/>
            <person name="Albersmeier A."/>
            <person name="Kalinowski J."/>
            <person name="Ruckert C."/>
        </authorList>
    </citation>
    <scope>NUCLEOTIDE SEQUENCE</scope>
    <source>
        <strain evidence="2">JCM 4714</strain>
    </source>
</reference>
<evidence type="ECO:0008006" key="4">
    <source>
        <dbReference type="Google" id="ProtNLM"/>
    </source>
</evidence>
<feature type="chain" id="PRO_5039511715" description="Secreted protein" evidence="1">
    <location>
        <begin position="23"/>
        <end position="132"/>
    </location>
</feature>
<dbReference type="Proteomes" id="UP000655443">
    <property type="component" value="Unassembled WGS sequence"/>
</dbReference>
<keyword evidence="1" id="KW-0732">Signal</keyword>
<feature type="signal peptide" evidence="1">
    <location>
        <begin position="1"/>
        <end position="22"/>
    </location>
</feature>
<sequence>MWSPPLGHALPMRSLLIRSALAAALAPAAAPATHTAAAVPAGHVYVWPEPNQMGSGGAWDYVPPGYREADPRVKRHAYSFDSHASVTVYAISYQPGGNCLYRAIYPDDYSDSWEWAQRFDGVSDTAMGCERG</sequence>
<dbReference type="AlphaFoldDB" id="A0A918YMC2"/>
<organism evidence="2 3">
    <name type="scientific">Streptomyces alanosinicus</name>
    <dbReference type="NCBI Taxonomy" id="68171"/>
    <lineage>
        <taxon>Bacteria</taxon>
        <taxon>Bacillati</taxon>
        <taxon>Actinomycetota</taxon>
        <taxon>Actinomycetes</taxon>
        <taxon>Kitasatosporales</taxon>
        <taxon>Streptomycetaceae</taxon>
        <taxon>Streptomyces</taxon>
    </lineage>
</organism>
<protein>
    <recommendedName>
        <fullName evidence="4">Secreted protein</fullName>
    </recommendedName>
</protein>
<name>A0A918YMC2_9ACTN</name>
<evidence type="ECO:0000256" key="1">
    <source>
        <dbReference type="SAM" id="SignalP"/>
    </source>
</evidence>
<accession>A0A918YMC2</accession>
<proteinExistence type="predicted"/>
<evidence type="ECO:0000313" key="2">
    <source>
        <dbReference type="EMBL" id="GHE08356.1"/>
    </source>
</evidence>
<gene>
    <name evidence="2" type="ORF">GCM10010339_56430</name>
</gene>
<dbReference type="EMBL" id="BMVG01000016">
    <property type="protein sequence ID" value="GHE08356.1"/>
    <property type="molecule type" value="Genomic_DNA"/>
</dbReference>
<reference evidence="2" key="2">
    <citation type="submission" date="2020-09" db="EMBL/GenBank/DDBJ databases">
        <authorList>
            <person name="Sun Q."/>
            <person name="Ohkuma M."/>
        </authorList>
    </citation>
    <scope>NUCLEOTIDE SEQUENCE</scope>
    <source>
        <strain evidence="2">JCM 4714</strain>
    </source>
</reference>
<keyword evidence="3" id="KW-1185">Reference proteome</keyword>